<dbReference type="Pfam" id="PF04909">
    <property type="entry name" value="Amidohydro_2"/>
    <property type="match status" value="1"/>
</dbReference>
<dbReference type="EMBL" id="NESQ01000194">
    <property type="protein sequence ID" value="PUU76261.1"/>
    <property type="molecule type" value="Genomic_DNA"/>
</dbReference>
<dbReference type="InterPro" id="IPR032465">
    <property type="entry name" value="ACMSD"/>
</dbReference>
<evidence type="ECO:0000313" key="12">
    <source>
        <dbReference type="Proteomes" id="UP000244722"/>
    </source>
</evidence>
<dbReference type="PANTHER" id="PTHR21240:SF29">
    <property type="entry name" value="AMIDOHYDROLASE-RELATED DOMAIN-CONTAINING PROTEIN"/>
    <property type="match status" value="1"/>
</dbReference>
<evidence type="ECO:0000256" key="7">
    <source>
        <dbReference type="ARBA" id="ARBA00038889"/>
    </source>
</evidence>
<dbReference type="SUPFAM" id="SSF51556">
    <property type="entry name" value="Metallo-dependent hydrolases"/>
    <property type="match status" value="1"/>
</dbReference>
<dbReference type="STRING" id="42251.A0A2T6ZLA2"/>
<dbReference type="GO" id="GO:0019748">
    <property type="term" value="P:secondary metabolic process"/>
    <property type="evidence" value="ECO:0007669"/>
    <property type="project" value="TreeGrafter"/>
</dbReference>
<evidence type="ECO:0000256" key="3">
    <source>
        <dbReference type="ARBA" id="ARBA00022793"/>
    </source>
</evidence>
<evidence type="ECO:0000256" key="8">
    <source>
        <dbReference type="RuleBase" id="RU366045"/>
    </source>
</evidence>
<accession>A0A2T6ZLA2</accession>
<evidence type="ECO:0000313" key="11">
    <source>
        <dbReference type="EMBL" id="PUU76261.1"/>
    </source>
</evidence>
<evidence type="ECO:0000256" key="5">
    <source>
        <dbReference type="ARBA" id="ARBA00023239"/>
    </source>
</evidence>
<evidence type="ECO:0000256" key="6">
    <source>
        <dbReference type="ARBA" id="ARBA00036832"/>
    </source>
</evidence>
<evidence type="ECO:0000256" key="1">
    <source>
        <dbReference type="ARBA" id="ARBA00005871"/>
    </source>
</evidence>
<comment type="catalytic activity">
    <reaction evidence="6">
        <text>6-methylsalicylate + H(+) = 3-methylphenol + CO2</text>
        <dbReference type="Rhea" id="RHEA:23112"/>
        <dbReference type="ChEBI" id="CHEBI:15378"/>
        <dbReference type="ChEBI" id="CHEBI:16526"/>
        <dbReference type="ChEBI" id="CHEBI:17231"/>
        <dbReference type="ChEBI" id="CHEBI:36658"/>
        <dbReference type="EC" id="4.1.1.52"/>
    </reaction>
    <physiologicalReaction direction="left-to-right" evidence="6">
        <dbReference type="Rhea" id="RHEA:23113"/>
    </physiologicalReaction>
</comment>
<dbReference type="GO" id="GO:0047596">
    <property type="term" value="F:6-methylsalicylate decarboxylase activity"/>
    <property type="evidence" value="ECO:0007669"/>
    <property type="project" value="UniProtKB-EC"/>
</dbReference>
<sequence>MYLHRYAQLFSSLLPLGGAAIPPSYTIDIHSHIIPDFYREAMINSGYELRNESVLWADGTPIPEWTIQEHLSSMDANGIDYSVLSISAPGVAFLHGNPIAVDLSRRVNEYMHNLTLLHPKRLGAFCLLPLPNVEASLVEIDYCIDKLNFAGVGLFTNHDGHYLGDAHLDPILERLHERNIPVFVHPTVPKCWHTVSHGIVPPMLEFPFDTTRAIVNLFFSGARKRFSNFTMVFCHGGGVLPYLADRVATLSAIPRFGGFDRKEAETQFRSYHFDLASATSVSQLAALKEFVGVDKLLVGTDFPFVPGPRGKAFIQGFQEDGVFTDQEVRRIKHGNVLGILPRVKAKIGA</sequence>
<dbReference type="OrthoDB" id="2832284at2759"/>
<keyword evidence="3 8" id="KW-0210">Decarboxylase</keyword>
<proteinExistence type="inferred from homology"/>
<feature type="chain" id="PRO_5015493767" description="6-methylsalicylate decarboxylase" evidence="9">
    <location>
        <begin position="20"/>
        <end position="349"/>
    </location>
</feature>
<name>A0A2T6ZLA2_TUBBO</name>
<keyword evidence="9" id="KW-0732">Signal</keyword>
<dbReference type="InterPro" id="IPR006680">
    <property type="entry name" value="Amidohydro-rel"/>
</dbReference>
<dbReference type="EC" id="4.1.1.52" evidence="7"/>
<feature type="signal peptide" evidence="9">
    <location>
        <begin position="1"/>
        <end position="19"/>
    </location>
</feature>
<keyword evidence="2" id="KW-0479">Metal-binding</keyword>
<dbReference type="PANTHER" id="PTHR21240">
    <property type="entry name" value="2-AMINO-3-CARBOXYLMUCONATE-6-SEMIALDEHYDE DECARBOXYLASE"/>
    <property type="match status" value="1"/>
</dbReference>
<dbReference type="AlphaFoldDB" id="A0A2T6ZLA2"/>
<evidence type="ECO:0000256" key="9">
    <source>
        <dbReference type="SAM" id="SignalP"/>
    </source>
</evidence>
<protein>
    <recommendedName>
        <fullName evidence="7">6-methylsalicylate decarboxylase</fullName>
        <ecNumber evidence="7">4.1.1.52</ecNumber>
    </recommendedName>
</protein>
<evidence type="ECO:0000256" key="4">
    <source>
        <dbReference type="ARBA" id="ARBA00022833"/>
    </source>
</evidence>
<feature type="domain" description="Amidohydrolase-related" evidence="10">
    <location>
        <begin position="27"/>
        <end position="335"/>
    </location>
</feature>
<dbReference type="InterPro" id="IPR032466">
    <property type="entry name" value="Metal_Hydrolase"/>
</dbReference>
<dbReference type="GO" id="GO:0016787">
    <property type="term" value="F:hydrolase activity"/>
    <property type="evidence" value="ECO:0007669"/>
    <property type="project" value="InterPro"/>
</dbReference>
<organism evidence="11 12">
    <name type="scientific">Tuber borchii</name>
    <name type="common">White truffle</name>
    <dbReference type="NCBI Taxonomy" id="42251"/>
    <lineage>
        <taxon>Eukaryota</taxon>
        <taxon>Fungi</taxon>
        <taxon>Dikarya</taxon>
        <taxon>Ascomycota</taxon>
        <taxon>Pezizomycotina</taxon>
        <taxon>Pezizomycetes</taxon>
        <taxon>Pezizales</taxon>
        <taxon>Tuberaceae</taxon>
        <taxon>Tuber</taxon>
    </lineage>
</organism>
<comment type="similarity">
    <text evidence="1">Belongs to the metallo-dependent hydrolases superfamily. ACMSD family.</text>
</comment>
<gene>
    <name evidence="11" type="ORF">B9Z19DRAFT_1129975</name>
</gene>
<reference evidence="11 12" key="1">
    <citation type="submission" date="2017-04" db="EMBL/GenBank/DDBJ databases">
        <title>Draft genome sequence of Tuber borchii Vittad., a whitish edible truffle.</title>
        <authorList>
            <consortium name="DOE Joint Genome Institute"/>
            <person name="Murat C."/>
            <person name="Kuo A."/>
            <person name="Barry K.W."/>
            <person name="Clum A."/>
            <person name="Dockter R.B."/>
            <person name="Fauchery L."/>
            <person name="Iotti M."/>
            <person name="Kohler A."/>
            <person name="Labutti K."/>
            <person name="Lindquist E.A."/>
            <person name="Lipzen A."/>
            <person name="Ohm R.A."/>
            <person name="Wang M."/>
            <person name="Grigoriev I.V."/>
            <person name="Zambonelli A."/>
            <person name="Martin F.M."/>
        </authorList>
    </citation>
    <scope>NUCLEOTIDE SEQUENCE [LARGE SCALE GENOMIC DNA]</scope>
    <source>
        <strain evidence="11 12">Tbo3840</strain>
    </source>
</reference>
<dbReference type="GO" id="GO:0046872">
    <property type="term" value="F:metal ion binding"/>
    <property type="evidence" value="ECO:0007669"/>
    <property type="project" value="UniProtKB-KW"/>
</dbReference>
<evidence type="ECO:0000259" key="10">
    <source>
        <dbReference type="Pfam" id="PF04909"/>
    </source>
</evidence>
<keyword evidence="4" id="KW-0862">Zinc</keyword>
<dbReference type="GO" id="GO:0005829">
    <property type="term" value="C:cytosol"/>
    <property type="evidence" value="ECO:0007669"/>
    <property type="project" value="TreeGrafter"/>
</dbReference>
<dbReference type="Gene3D" id="3.20.20.140">
    <property type="entry name" value="Metal-dependent hydrolases"/>
    <property type="match status" value="1"/>
</dbReference>
<evidence type="ECO:0000256" key="2">
    <source>
        <dbReference type="ARBA" id="ARBA00022723"/>
    </source>
</evidence>
<dbReference type="Proteomes" id="UP000244722">
    <property type="component" value="Unassembled WGS sequence"/>
</dbReference>
<comment type="caution">
    <text evidence="11">The sequence shown here is derived from an EMBL/GenBank/DDBJ whole genome shotgun (WGS) entry which is preliminary data.</text>
</comment>
<keyword evidence="12" id="KW-1185">Reference proteome</keyword>
<keyword evidence="5 8" id="KW-0456">Lyase</keyword>